<feature type="signal peptide" evidence="5">
    <location>
        <begin position="1"/>
        <end position="22"/>
    </location>
</feature>
<organism evidence="7 8">
    <name type="scientific">Dillenia turbinata</name>
    <dbReference type="NCBI Taxonomy" id="194707"/>
    <lineage>
        <taxon>Eukaryota</taxon>
        <taxon>Viridiplantae</taxon>
        <taxon>Streptophyta</taxon>
        <taxon>Embryophyta</taxon>
        <taxon>Tracheophyta</taxon>
        <taxon>Spermatophyta</taxon>
        <taxon>Magnoliopsida</taxon>
        <taxon>eudicotyledons</taxon>
        <taxon>Gunneridae</taxon>
        <taxon>Pentapetalae</taxon>
        <taxon>Dilleniales</taxon>
        <taxon>Dilleniaceae</taxon>
        <taxon>Dillenia</taxon>
    </lineage>
</organism>
<evidence type="ECO:0000259" key="6">
    <source>
        <dbReference type="PROSITE" id="PS50927"/>
    </source>
</evidence>
<dbReference type="InterPro" id="IPR001480">
    <property type="entry name" value="Bulb-type_lectin_dom"/>
</dbReference>
<dbReference type="SUPFAM" id="SSF51110">
    <property type="entry name" value="alpha-D-mannose-specific plant lectins"/>
    <property type="match status" value="1"/>
</dbReference>
<evidence type="ECO:0000313" key="8">
    <source>
        <dbReference type="Proteomes" id="UP001370490"/>
    </source>
</evidence>
<dbReference type="SMART" id="SM00108">
    <property type="entry name" value="B_lectin"/>
    <property type="match status" value="1"/>
</dbReference>
<sequence>MSCSSSQLCSIVFFSLFFLAQTTVPKSKTFKYINQGEFGEYSVEYDANYRVLDIYTFPFTLCFYNTTPDAFLLGLRMGHPRSESGMYWVWDANRGKPVRENATLTFGSNGNLVLMDADGTVVWETGTANKGVVGLDLLQNGNLVLYDNKGKYIWQSFDHPTDTLLVGQSLRYNGPTKIVSRLSDIDGSNGPYSYGIEGRFLVMFMKSINSQKPLLYYRSDEFGNGQGSLATVNFNSEPETQEGYAYELRFGYTMNDSPSFGTYILARPKYNSKYSMLRVQSDGNLKILTYNENVDWGAWDETYKLFGREGGKESECKLPKRCGSLGVCEDDQCVACPTRMGLVGYSKSCAPPVLPLCKGGASVGYYKVVGVEHFLNGFTEGDGPMKLVECRKRCDGDCGCLGFFYREESSKCLLVPELDTLIKVDNASHVGYIKMSK</sequence>
<feature type="domain" description="Bulb-type lectin" evidence="6">
    <location>
        <begin position="40"/>
        <end position="158"/>
    </location>
</feature>
<evidence type="ECO:0000256" key="5">
    <source>
        <dbReference type="SAM" id="SignalP"/>
    </source>
</evidence>
<comment type="caution">
    <text evidence="7">The sequence shown here is derived from an EMBL/GenBank/DDBJ whole genome shotgun (WGS) entry which is preliminary data.</text>
</comment>
<keyword evidence="4" id="KW-0325">Glycoprotein</keyword>
<dbReference type="Proteomes" id="UP001370490">
    <property type="component" value="Unassembled WGS sequence"/>
</dbReference>
<evidence type="ECO:0000256" key="4">
    <source>
        <dbReference type="ARBA" id="ARBA00023180"/>
    </source>
</evidence>
<evidence type="ECO:0000313" key="7">
    <source>
        <dbReference type="EMBL" id="KAK6932677.1"/>
    </source>
</evidence>
<protein>
    <submittedName>
        <fullName evidence="7">Bulb-type lectin domain</fullName>
    </submittedName>
</protein>
<dbReference type="Gene3D" id="2.90.10.10">
    <property type="entry name" value="Bulb-type lectin domain"/>
    <property type="match status" value="1"/>
</dbReference>
<dbReference type="InterPro" id="IPR035446">
    <property type="entry name" value="SLSG/EP1"/>
</dbReference>
<name>A0AAN8VNC5_9MAGN</name>
<dbReference type="PROSITE" id="PS50927">
    <property type="entry name" value="BULB_LECTIN"/>
    <property type="match status" value="1"/>
</dbReference>
<dbReference type="EMBL" id="JBAMMX010000010">
    <property type="protein sequence ID" value="KAK6932677.1"/>
    <property type="molecule type" value="Genomic_DNA"/>
</dbReference>
<gene>
    <name evidence="7" type="ORF">RJ641_002301</name>
</gene>
<dbReference type="PANTHER" id="PTHR32444:SF230">
    <property type="entry name" value="EPIDERMIS-SPECIFIC SECRETED GLYCOPROTEIN EP1-LIKE"/>
    <property type="match status" value="1"/>
</dbReference>
<keyword evidence="2 5" id="KW-0732">Signal</keyword>
<keyword evidence="3" id="KW-1015">Disulfide bond</keyword>
<comment type="function">
    <text evidence="1">Involved in sporophytic self-incompatibility system (the inability of flowering plants to achieve self-fertilization).</text>
</comment>
<keyword evidence="8" id="KW-1185">Reference proteome</keyword>
<evidence type="ECO:0000256" key="2">
    <source>
        <dbReference type="ARBA" id="ARBA00022729"/>
    </source>
</evidence>
<dbReference type="CDD" id="cd00028">
    <property type="entry name" value="B_lectin"/>
    <property type="match status" value="1"/>
</dbReference>
<dbReference type="PIRSF" id="PIRSF002686">
    <property type="entry name" value="SLG"/>
    <property type="match status" value="1"/>
</dbReference>
<dbReference type="AlphaFoldDB" id="A0AAN8VNC5"/>
<dbReference type="InterPro" id="IPR000858">
    <property type="entry name" value="S_locus_glycoprot_dom"/>
</dbReference>
<dbReference type="GO" id="GO:0048544">
    <property type="term" value="P:recognition of pollen"/>
    <property type="evidence" value="ECO:0007669"/>
    <property type="project" value="InterPro"/>
</dbReference>
<accession>A0AAN8VNC5</accession>
<dbReference type="Pfam" id="PF00954">
    <property type="entry name" value="S_locus_glycop"/>
    <property type="match status" value="1"/>
</dbReference>
<dbReference type="PANTHER" id="PTHR32444">
    <property type="entry name" value="BULB-TYPE LECTIN DOMAIN-CONTAINING PROTEIN"/>
    <property type="match status" value="1"/>
</dbReference>
<dbReference type="InterPro" id="IPR036426">
    <property type="entry name" value="Bulb-type_lectin_dom_sf"/>
</dbReference>
<feature type="chain" id="PRO_5042980679" evidence="5">
    <location>
        <begin position="23"/>
        <end position="437"/>
    </location>
</feature>
<dbReference type="Pfam" id="PF01453">
    <property type="entry name" value="B_lectin"/>
    <property type="match status" value="1"/>
</dbReference>
<evidence type="ECO:0000256" key="3">
    <source>
        <dbReference type="ARBA" id="ARBA00023157"/>
    </source>
</evidence>
<reference evidence="7 8" key="1">
    <citation type="submission" date="2023-12" db="EMBL/GenBank/DDBJ databases">
        <title>A high-quality genome assembly for Dillenia turbinata (Dilleniales).</title>
        <authorList>
            <person name="Chanderbali A."/>
        </authorList>
    </citation>
    <scope>NUCLEOTIDE SEQUENCE [LARGE SCALE GENOMIC DNA]</scope>
    <source>
        <strain evidence="7">LSX21</strain>
        <tissue evidence="7">Leaf</tissue>
    </source>
</reference>
<proteinExistence type="predicted"/>
<evidence type="ECO:0000256" key="1">
    <source>
        <dbReference type="ARBA" id="ARBA00003061"/>
    </source>
</evidence>